<protein>
    <submittedName>
        <fullName evidence="1">Uncharacterized protein</fullName>
    </submittedName>
</protein>
<dbReference type="EMBL" id="CP002418">
    <property type="protein sequence ID" value="ADU45603.1"/>
    <property type="molecule type" value="Genomic_DNA"/>
</dbReference>
<evidence type="ECO:0000313" key="2">
    <source>
        <dbReference type="Proteomes" id="UP000001402"/>
    </source>
</evidence>
<dbReference type="HOGENOM" id="CLU_2143919_0_0_5"/>
<dbReference type="Proteomes" id="UP000001402">
    <property type="component" value="Chromosome"/>
</dbReference>
<organism evidence="1 2">
    <name type="scientific">Rhodopseudomonas palustris (strain DX-1)</name>
    <dbReference type="NCBI Taxonomy" id="652103"/>
    <lineage>
        <taxon>Bacteria</taxon>
        <taxon>Pseudomonadati</taxon>
        <taxon>Pseudomonadota</taxon>
        <taxon>Alphaproteobacteria</taxon>
        <taxon>Hyphomicrobiales</taxon>
        <taxon>Nitrobacteraceae</taxon>
        <taxon>Rhodopseudomonas</taxon>
    </lineage>
</organism>
<evidence type="ECO:0000313" key="1">
    <source>
        <dbReference type="EMBL" id="ADU45603.1"/>
    </source>
</evidence>
<proteinExistence type="predicted"/>
<dbReference type="AlphaFoldDB" id="E6VJQ3"/>
<dbReference type="KEGG" id="rpx:Rpdx1_4047"/>
<name>E6VJQ3_RHOPX</name>
<accession>E6VJQ3</accession>
<sequence length="112" mass="12295">MELLRKHRARRGYLGKCLILRRNAIREAALDRSLRVNCIQRAKFAFKIGSISQSDCATAAGWTLVLRQAGSAVLPCGRAKNKGGEDAPAARWLEPSARRGQFIFTVSLRAGA</sequence>
<reference evidence="1" key="1">
    <citation type="submission" date="2010-12" db="EMBL/GenBank/DDBJ databases">
        <title>Complete sequence of Rhodopseudomonas palustris DX-1.</title>
        <authorList>
            <consortium name="US DOE Joint Genome Institute"/>
            <person name="Lucas S."/>
            <person name="Copeland A."/>
            <person name="Lapidus A."/>
            <person name="Cheng J.-F."/>
            <person name="Goodwin L."/>
            <person name="Pitluck S."/>
            <person name="Misra M."/>
            <person name="Chertkov O."/>
            <person name="Detter J.C."/>
            <person name="Han C."/>
            <person name="Tapia R."/>
            <person name="Land M."/>
            <person name="Hauser L."/>
            <person name="Kyrpides N."/>
            <person name="Ivanova N."/>
            <person name="Ovchinnikova G."/>
            <person name="Logan B."/>
            <person name="Oda Y."/>
            <person name="Harwood C."/>
            <person name="Woyke T."/>
        </authorList>
    </citation>
    <scope>NUCLEOTIDE SEQUENCE [LARGE SCALE GENOMIC DNA]</scope>
    <source>
        <strain evidence="1">DX-1</strain>
    </source>
</reference>
<gene>
    <name evidence="1" type="ordered locus">Rpdx1_4047</name>
</gene>